<gene>
    <name evidence="1" type="ORF">ACFQ1E_07090</name>
</gene>
<organism evidence="1 2">
    <name type="scientific">Sphingomonas canadensis</name>
    <dbReference type="NCBI Taxonomy" id="1219257"/>
    <lineage>
        <taxon>Bacteria</taxon>
        <taxon>Pseudomonadati</taxon>
        <taxon>Pseudomonadota</taxon>
        <taxon>Alphaproteobacteria</taxon>
        <taxon>Sphingomonadales</taxon>
        <taxon>Sphingomonadaceae</taxon>
        <taxon>Sphingomonas</taxon>
    </lineage>
</organism>
<sequence>MSNEIDKAECPFSGHGEELVNVKFFRGRRDDIITVDEIHEQFRSAKMQHRQRTATISKQAPVSDHPVMDMREFVAAL</sequence>
<evidence type="ECO:0000313" key="1">
    <source>
        <dbReference type="EMBL" id="MFD0946095.1"/>
    </source>
</evidence>
<accession>A0ABW3H6U4</accession>
<reference evidence="2" key="1">
    <citation type="journal article" date="2019" name="Int. J. Syst. Evol. Microbiol.">
        <title>The Global Catalogue of Microorganisms (GCM) 10K type strain sequencing project: providing services to taxonomists for standard genome sequencing and annotation.</title>
        <authorList>
            <consortium name="The Broad Institute Genomics Platform"/>
            <consortium name="The Broad Institute Genome Sequencing Center for Infectious Disease"/>
            <person name="Wu L."/>
            <person name="Ma J."/>
        </authorList>
    </citation>
    <scope>NUCLEOTIDE SEQUENCE [LARGE SCALE GENOMIC DNA]</scope>
    <source>
        <strain evidence="2">CCUG 62982</strain>
    </source>
</reference>
<keyword evidence="2" id="KW-1185">Reference proteome</keyword>
<dbReference type="RefSeq" id="WP_264943114.1">
    <property type="nucleotide sequence ID" value="NZ_JAPDRA010000002.1"/>
</dbReference>
<comment type="caution">
    <text evidence="1">The sequence shown here is derived from an EMBL/GenBank/DDBJ whole genome shotgun (WGS) entry which is preliminary data.</text>
</comment>
<dbReference type="EMBL" id="JBHTJG010000002">
    <property type="protein sequence ID" value="MFD0946095.1"/>
    <property type="molecule type" value="Genomic_DNA"/>
</dbReference>
<evidence type="ECO:0000313" key="2">
    <source>
        <dbReference type="Proteomes" id="UP001596977"/>
    </source>
</evidence>
<dbReference type="Proteomes" id="UP001596977">
    <property type="component" value="Unassembled WGS sequence"/>
</dbReference>
<proteinExistence type="predicted"/>
<name>A0ABW3H6U4_9SPHN</name>
<protein>
    <submittedName>
        <fullName evidence="1">Uncharacterized protein</fullName>
    </submittedName>
</protein>